<dbReference type="PANTHER" id="PTHR45947">
    <property type="entry name" value="SULFOQUINOVOSYL TRANSFERASE SQD2"/>
    <property type="match status" value="1"/>
</dbReference>
<dbReference type="Pfam" id="PF13579">
    <property type="entry name" value="Glyco_trans_4_4"/>
    <property type="match status" value="2"/>
</dbReference>
<evidence type="ECO:0000313" key="4">
    <source>
        <dbReference type="EMBL" id="VFR93684.1"/>
    </source>
</evidence>
<keyword evidence="4" id="KW-0808">Transferase</keyword>
<gene>
    <name evidence="4" type="ORF">RAN3_3659</name>
</gene>
<feature type="compositionally biased region" description="Low complexity" evidence="1">
    <location>
        <begin position="376"/>
        <end position="438"/>
    </location>
</feature>
<dbReference type="InterPro" id="IPR028098">
    <property type="entry name" value="Glyco_trans_4-like_N"/>
</dbReference>
<dbReference type="SUPFAM" id="SSF53756">
    <property type="entry name" value="UDP-Glycosyltransferase/glycogen phosphorylase"/>
    <property type="match status" value="2"/>
</dbReference>
<feature type="domain" description="Glycosyltransferase subfamily 4-like N-terminal" evidence="3">
    <location>
        <begin position="774"/>
        <end position="962"/>
    </location>
</feature>
<dbReference type="CDD" id="cd03794">
    <property type="entry name" value="GT4_WbuB-like"/>
    <property type="match status" value="2"/>
</dbReference>
<dbReference type="InterPro" id="IPR050194">
    <property type="entry name" value="Glycosyltransferase_grp1"/>
</dbReference>
<evidence type="ECO:0000259" key="2">
    <source>
        <dbReference type="Pfam" id="PF00534"/>
    </source>
</evidence>
<accession>A0A484V700</accession>
<feature type="region of interest" description="Disordered" evidence="1">
    <location>
        <begin position="355"/>
        <end position="438"/>
    </location>
</feature>
<evidence type="ECO:0000256" key="1">
    <source>
        <dbReference type="SAM" id="MobiDB-lite"/>
    </source>
</evidence>
<dbReference type="Pfam" id="PF00534">
    <property type="entry name" value="Glycos_transf_1"/>
    <property type="match status" value="2"/>
</dbReference>
<dbReference type="Gene3D" id="3.40.50.2000">
    <property type="entry name" value="Glycogen Phosphorylase B"/>
    <property type="match status" value="4"/>
</dbReference>
<protein>
    <submittedName>
        <fullName evidence="4">Glycosyl transferase, group 1</fullName>
    </submittedName>
</protein>
<sequence>MLPSLLSLFGKRPAPPPFSLITLRHESKPELNDPAAARGAAAAAAALVPVTRKLLWLRAQVEPGASCHFSGAIDLAGNDLRSVVGRVRFLDEAGRVIEATVPGLSRTEKLGDYFYPGTQREHAHRFGRAFSAPPNARHIEVALTLWRTGQIKGTPMASGQLCLAILSKRPWRLVLINDPLSAAPAATLASILKFSEGVALPVSLEEAWLSAPVRMHGTYTVALRVTDTADASAECILLRLRFFNAAGALIPGRYEGLFYSEQAGAYRYLLRSQRGELVQESFSVPHGAVRLDLCLQRWRQDVGMPRVDAAILLYAHGARHVDASEAAAGQALDASPQIRSLIAREVRKALGDAVPAAASAPAAARPAKAAGKETRAAATSSSSASKTATATPATAHAASGKAKPSAGKSAAAPAAKPAATAKPPAAAKAAPAKAASPGALARPAKTELVEVLPLPGGADGAAGVGLTNAGVDILPRVSHGVTYVLEGRFEKDPRAQAGFPALALFSFAEPPADTAQAKAATGLSHSGKLGYYKYLKPASAEDLSFSVVFKLPKPLVLEKVTLRKWHPDARPVLNRQIRLLRRAPANKTAAFSTLASPRLVTPASKLNRDRLGEHPLSPPDAATLAPQRKVYERDGFEAACQAIEASDKPARAIAADLVGLGQLLDPGGDAGVQFAFAERALHRHRSSPVLLNYFWAAVQAAKVPQAYAASRELARLYERGADEAEVLAFKQVQAHRVTRLALLDAAHPTEVTPIDAEPGRICYILHNSLPFSSGGYATRSQGIALGLQHAGYDVVTLTRPGFPLDMKPDMDPAGIPADTVIDGLRYVRVLKPLKQGSRVKQSDGGVLTDPYILAAADALTQQFRTLRPSVVMAASNYLTALPALIAARRLDLPFIYEVRGFWEITSMSRNPAYAKTVEYIVEQMMETGLAARADHVFTLTTPMREELVARGVPADNLDLLPNSCDPTRFNPLVRDDALASRLGIPTGVPVIGYVGTFVDYEGLEDLAAACARLKGEGVAFRLLLVGNENVSGADMGPIMREILHIAQEAGFQDWLTMPGRVPHEDVERYYSLIDIAPFPRKPWPVCEMVSPMKPLEAMAMTKAVLVSNVRALTEMIQEDHTGLSFQKGDVDSLTERLKQLIASPSLRARLGANGRTWVEQERTWLITGGRAHPPIQRLLAARRDAAATPAWRGGAHAAELAQYRQLLRNAKPAQPLALPEPSRSIYVLHSSLPHLSGGYATRAHGVIAGTRAAGFDVRPYTRPAFPADTHPTRLGKPYPDTDVVDGIPYRRLAAGYNRQTTPELDYMLASIDTYRDVFSRERPAVVHGRSTYLISLPALIAARQLGLPFVYEVSGMWELVFAARDEDGKNQALIDRVTDLETLIIREADALITLTDDMREELIRRGADPARIHMAPNSVDPDKFTPREPDLALKDELGIPREVPVVGYVGSFVDYEGLDDLVQACAMLRKQGTPHRLLLVGDGLESKPVRQRIEALGLQDIAILPGRVPHDQVARYYAVIDVLVYARKPWEVCETVSPMKPFEALALEKAVLVSSVRALQAIIEDGQTGRVFEKGNLESLANTLRQLLDSPEERARYGRNGRAWVIRNRSWRTVGHTVAQAYEAAIQNHRGQA</sequence>
<feature type="domain" description="Glycosyl transferase family 1" evidence="2">
    <location>
        <begin position="981"/>
        <end position="1157"/>
    </location>
</feature>
<feature type="domain" description="Glycosyl transferase family 1" evidence="2">
    <location>
        <begin position="1434"/>
        <end position="1604"/>
    </location>
</feature>
<evidence type="ECO:0000259" key="3">
    <source>
        <dbReference type="Pfam" id="PF13579"/>
    </source>
</evidence>
<organism evidence="4">
    <name type="scientific">plant metagenome</name>
    <dbReference type="NCBI Taxonomy" id="1297885"/>
    <lineage>
        <taxon>unclassified sequences</taxon>
        <taxon>metagenomes</taxon>
        <taxon>organismal metagenomes</taxon>
    </lineage>
</organism>
<name>A0A484V700_9ZZZZ</name>
<feature type="compositionally biased region" description="Low complexity" evidence="1">
    <location>
        <begin position="355"/>
        <end position="369"/>
    </location>
</feature>
<dbReference type="GO" id="GO:0016758">
    <property type="term" value="F:hexosyltransferase activity"/>
    <property type="evidence" value="ECO:0007669"/>
    <property type="project" value="TreeGrafter"/>
</dbReference>
<dbReference type="PANTHER" id="PTHR45947:SF3">
    <property type="entry name" value="SULFOQUINOVOSYL TRANSFERASE SQD2"/>
    <property type="match status" value="1"/>
</dbReference>
<dbReference type="InterPro" id="IPR001296">
    <property type="entry name" value="Glyco_trans_1"/>
</dbReference>
<proteinExistence type="predicted"/>
<reference evidence="4" key="1">
    <citation type="submission" date="2019-03" db="EMBL/GenBank/DDBJ databases">
        <authorList>
            <person name="Danneels B."/>
        </authorList>
    </citation>
    <scope>NUCLEOTIDE SEQUENCE</scope>
</reference>
<feature type="domain" description="Glycosyltransferase subfamily 4-like N-terminal" evidence="3">
    <location>
        <begin position="1237"/>
        <end position="1417"/>
    </location>
</feature>
<dbReference type="EMBL" id="CAADIO010000033">
    <property type="protein sequence ID" value="VFR93684.1"/>
    <property type="molecule type" value="Genomic_DNA"/>
</dbReference>